<dbReference type="InterPro" id="IPR043134">
    <property type="entry name" value="GTP-CH-I_N"/>
</dbReference>
<keyword evidence="6 7" id="KW-0378">Hydrolase</keyword>
<sequence>MDKERIKKAVREILIAIGEDPDREGLKDTPKRVANMYEEILAGYEDSPENHSVLFSEKYDEMIIVKDIPFFSMCEHHMLPFFGKIHIAYIPSEEKVTGLSKLARIADVYAKRLQLQERMTEQIADAIMEKFNAKGVMVIVEAQHLCMIMRGAKKPGSFTITSAIKGILRNEPTRTEALFLIKDRK</sequence>
<dbReference type="PANTHER" id="PTHR11109">
    <property type="entry name" value="GTP CYCLOHYDROLASE I"/>
    <property type="match status" value="1"/>
</dbReference>
<evidence type="ECO:0000256" key="5">
    <source>
        <dbReference type="ARBA" id="ARBA00022563"/>
    </source>
</evidence>
<comment type="subunit">
    <text evidence="7">Homopolymer.</text>
</comment>
<dbReference type="PROSITE" id="PS00859">
    <property type="entry name" value="GTP_CYCLOHYDROL_1_1"/>
    <property type="match status" value="1"/>
</dbReference>
<evidence type="ECO:0000256" key="7">
    <source>
        <dbReference type="HAMAP-Rule" id="MF_00223"/>
    </source>
</evidence>
<dbReference type="HAMAP" id="MF_00223">
    <property type="entry name" value="FolE"/>
    <property type="match status" value="1"/>
</dbReference>
<feature type="binding site" evidence="7">
    <location>
        <position position="146"/>
    </location>
    <ligand>
        <name>Zn(2+)</name>
        <dbReference type="ChEBI" id="CHEBI:29105"/>
    </ligand>
</feature>
<evidence type="ECO:0000313" key="9">
    <source>
        <dbReference type="EMBL" id="OMH40432.1"/>
    </source>
</evidence>
<dbReference type="GO" id="GO:0003934">
    <property type="term" value="F:GTP cyclohydrolase I activity"/>
    <property type="evidence" value="ECO:0007669"/>
    <property type="project" value="UniProtKB-UniRule"/>
</dbReference>
<dbReference type="UniPathway" id="UPA00848">
    <property type="reaction ID" value="UER00151"/>
</dbReference>
<dbReference type="GO" id="GO:0008270">
    <property type="term" value="F:zinc ion binding"/>
    <property type="evidence" value="ECO:0007669"/>
    <property type="project" value="UniProtKB-UniRule"/>
</dbReference>
<dbReference type="GO" id="GO:0006730">
    <property type="term" value="P:one-carbon metabolic process"/>
    <property type="evidence" value="ECO:0007669"/>
    <property type="project" value="UniProtKB-UniRule"/>
</dbReference>
<dbReference type="NCBIfam" id="NF006826">
    <property type="entry name" value="PRK09347.1-3"/>
    <property type="match status" value="1"/>
</dbReference>
<evidence type="ECO:0000259" key="8">
    <source>
        <dbReference type="Pfam" id="PF01227"/>
    </source>
</evidence>
<dbReference type="Pfam" id="PF01227">
    <property type="entry name" value="GTP_cyclohydroI"/>
    <property type="match status" value="1"/>
</dbReference>
<evidence type="ECO:0000256" key="2">
    <source>
        <dbReference type="ARBA" id="ARBA00005080"/>
    </source>
</evidence>
<dbReference type="InterPro" id="IPR018234">
    <property type="entry name" value="GTP_CycHdrlase_I_CS"/>
</dbReference>
<dbReference type="GO" id="GO:0005737">
    <property type="term" value="C:cytoplasm"/>
    <property type="evidence" value="ECO:0007669"/>
    <property type="project" value="TreeGrafter"/>
</dbReference>
<dbReference type="PROSITE" id="PS00860">
    <property type="entry name" value="GTP_CYCLOHYDROL_1_2"/>
    <property type="match status" value="1"/>
</dbReference>
<comment type="caution">
    <text evidence="9">The sequence shown here is derived from an EMBL/GenBank/DDBJ whole genome shotgun (WGS) entry which is preliminary data.</text>
</comment>
<evidence type="ECO:0000313" key="10">
    <source>
        <dbReference type="Proteomes" id="UP000187408"/>
    </source>
</evidence>
<keyword evidence="7" id="KW-0479">Metal-binding</keyword>
<proteinExistence type="inferred from homology"/>
<comment type="pathway">
    <text evidence="2 7">Cofactor biosynthesis; 7,8-dihydroneopterin triphosphate biosynthesis; 7,8-dihydroneopterin triphosphate from GTP: step 1/1.</text>
</comment>
<organism evidence="9 10">
    <name type="scientific">Desulfurobacterium indicum</name>
    <dbReference type="NCBI Taxonomy" id="1914305"/>
    <lineage>
        <taxon>Bacteria</taxon>
        <taxon>Pseudomonadati</taxon>
        <taxon>Aquificota</taxon>
        <taxon>Aquificia</taxon>
        <taxon>Desulfurobacteriales</taxon>
        <taxon>Desulfurobacteriaceae</taxon>
        <taxon>Desulfurobacterium</taxon>
    </lineage>
</organism>
<dbReference type="GO" id="GO:0005525">
    <property type="term" value="F:GTP binding"/>
    <property type="evidence" value="ECO:0007669"/>
    <property type="project" value="UniProtKB-KW"/>
</dbReference>
<keyword evidence="7" id="KW-0862">Zinc</keyword>
<dbReference type="Proteomes" id="UP000187408">
    <property type="component" value="Unassembled WGS sequence"/>
</dbReference>
<evidence type="ECO:0000256" key="4">
    <source>
        <dbReference type="ARBA" id="ARBA00011857"/>
    </source>
</evidence>
<dbReference type="FunFam" id="3.30.1130.10:FF:000001">
    <property type="entry name" value="GTP cyclohydrolase 1"/>
    <property type="match status" value="1"/>
</dbReference>
<dbReference type="Gene3D" id="1.10.286.10">
    <property type="match status" value="1"/>
</dbReference>
<dbReference type="InterPro" id="IPR001474">
    <property type="entry name" value="GTP_CycHdrlase_I"/>
</dbReference>
<gene>
    <name evidence="7" type="primary">folE</name>
    <name evidence="9" type="ORF">BLW93_05310</name>
</gene>
<dbReference type="NCBIfam" id="NF006825">
    <property type="entry name" value="PRK09347.1-2"/>
    <property type="match status" value="1"/>
</dbReference>
<comment type="catalytic activity">
    <reaction evidence="1 7">
        <text>GTP + H2O = 7,8-dihydroneopterin 3'-triphosphate + formate + H(+)</text>
        <dbReference type="Rhea" id="RHEA:17473"/>
        <dbReference type="ChEBI" id="CHEBI:15377"/>
        <dbReference type="ChEBI" id="CHEBI:15378"/>
        <dbReference type="ChEBI" id="CHEBI:15740"/>
        <dbReference type="ChEBI" id="CHEBI:37565"/>
        <dbReference type="ChEBI" id="CHEBI:58462"/>
        <dbReference type="EC" id="3.5.4.16"/>
    </reaction>
</comment>
<dbReference type="OrthoDB" id="9801207at2"/>
<keyword evidence="7" id="KW-0547">Nucleotide-binding</keyword>
<keyword evidence="5 7" id="KW-0554">One-carbon metabolism</keyword>
<dbReference type="GO" id="GO:0006729">
    <property type="term" value="P:tetrahydrobiopterin biosynthetic process"/>
    <property type="evidence" value="ECO:0007669"/>
    <property type="project" value="TreeGrafter"/>
</dbReference>
<dbReference type="SUPFAM" id="SSF55620">
    <property type="entry name" value="Tetrahydrobiopterin biosynthesis enzymes-like"/>
    <property type="match status" value="1"/>
</dbReference>
<dbReference type="GO" id="GO:0046654">
    <property type="term" value="P:tetrahydrofolate biosynthetic process"/>
    <property type="evidence" value="ECO:0007669"/>
    <property type="project" value="UniProtKB-UniRule"/>
</dbReference>
<evidence type="ECO:0000256" key="3">
    <source>
        <dbReference type="ARBA" id="ARBA00008085"/>
    </source>
</evidence>
<feature type="domain" description="GTP cyclohydrolase I" evidence="8">
    <location>
        <begin position="6"/>
        <end position="179"/>
    </location>
</feature>
<feature type="binding site" evidence="7">
    <location>
        <position position="77"/>
    </location>
    <ligand>
        <name>Zn(2+)</name>
        <dbReference type="ChEBI" id="CHEBI:29105"/>
    </ligand>
</feature>
<dbReference type="NCBIfam" id="TIGR00063">
    <property type="entry name" value="folE"/>
    <property type="match status" value="1"/>
</dbReference>
<keyword evidence="7" id="KW-0342">GTP-binding</keyword>
<accession>A0A1R1MKV0</accession>
<evidence type="ECO:0000256" key="1">
    <source>
        <dbReference type="ARBA" id="ARBA00001052"/>
    </source>
</evidence>
<evidence type="ECO:0000256" key="6">
    <source>
        <dbReference type="ARBA" id="ARBA00022801"/>
    </source>
</evidence>
<dbReference type="STRING" id="1914305.BLW93_05310"/>
<dbReference type="Gene3D" id="3.30.1130.10">
    <property type="match status" value="1"/>
</dbReference>
<protein>
    <recommendedName>
        <fullName evidence="7">GTP cyclohydrolase 1</fullName>
        <ecNumber evidence="7">3.5.4.16</ecNumber>
    </recommendedName>
    <alternativeName>
        <fullName evidence="7">GTP cyclohydrolase I</fullName>
        <shortName evidence="7">GTP-CH-I</shortName>
    </alternativeName>
</protein>
<dbReference type="EC" id="3.5.4.16" evidence="7"/>
<comment type="subunit">
    <text evidence="4">Toroid-shaped homodecamer, composed of two pentamers of five dimers.</text>
</comment>
<reference evidence="9 10" key="1">
    <citation type="submission" date="2016-10" db="EMBL/GenBank/DDBJ databases">
        <title>Genome sequence of a sulfur-reducing bacterium Desulfurobacterium indicum K6013.</title>
        <authorList>
            <person name="Cao J."/>
            <person name="Shao Z."/>
            <person name="Alain K."/>
            <person name="Jebbar M."/>
        </authorList>
    </citation>
    <scope>NUCLEOTIDE SEQUENCE [LARGE SCALE GENOMIC DNA]</scope>
    <source>
        <strain evidence="9 10">K6013</strain>
    </source>
</reference>
<keyword evidence="10" id="KW-1185">Reference proteome</keyword>
<dbReference type="FunFam" id="1.10.286.10:FF:000001">
    <property type="entry name" value="GTP cyclohydrolase 1"/>
    <property type="match status" value="1"/>
</dbReference>
<comment type="similarity">
    <text evidence="3 7">Belongs to the GTP cyclohydrolase I family.</text>
</comment>
<dbReference type="PANTHER" id="PTHR11109:SF7">
    <property type="entry name" value="GTP CYCLOHYDROLASE 1"/>
    <property type="match status" value="1"/>
</dbReference>
<name>A0A1R1MKV0_9BACT</name>
<feature type="binding site" evidence="7">
    <location>
        <position position="74"/>
    </location>
    <ligand>
        <name>Zn(2+)</name>
        <dbReference type="ChEBI" id="CHEBI:29105"/>
    </ligand>
</feature>
<dbReference type="AlphaFoldDB" id="A0A1R1MKV0"/>
<dbReference type="InterPro" id="IPR043133">
    <property type="entry name" value="GTP-CH-I_C/QueF"/>
</dbReference>
<dbReference type="InterPro" id="IPR020602">
    <property type="entry name" value="GTP_CycHdrlase_I_dom"/>
</dbReference>
<dbReference type="EMBL" id="MOEN01000017">
    <property type="protein sequence ID" value="OMH40432.1"/>
    <property type="molecule type" value="Genomic_DNA"/>
</dbReference>